<dbReference type="InterPro" id="IPR039425">
    <property type="entry name" value="RNA_pol_sigma-70-like"/>
</dbReference>
<dbReference type="InterPro" id="IPR014284">
    <property type="entry name" value="RNA_pol_sigma-70_dom"/>
</dbReference>
<proteinExistence type="inferred from homology"/>
<dbReference type="PANTHER" id="PTHR43133">
    <property type="entry name" value="RNA POLYMERASE ECF-TYPE SIGMA FACTO"/>
    <property type="match status" value="1"/>
</dbReference>
<dbReference type="Pfam" id="PF08281">
    <property type="entry name" value="Sigma70_r4_2"/>
    <property type="match status" value="1"/>
</dbReference>
<dbReference type="PANTHER" id="PTHR43133:SF8">
    <property type="entry name" value="RNA POLYMERASE SIGMA FACTOR HI_1459-RELATED"/>
    <property type="match status" value="1"/>
</dbReference>
<name>A0A2S0WHE0_9CORY</name>
<dbReference type="InterPro" id="IPR013249">
    <property type="entry name" value="RNA_pol_sigma70_r4_t2"/>
</dbReference>
<dbReference type="GO" id="GO:0006352">
    <property type="term" value="P:DNA-templated transcription initiation"/>
    <property type="evidence" value="ECO:0007669"/>
    <property type="project" value="InterPro"/>
</dbReference>
<dbReference type="InterPro" id="IPR013324">
    <property type="entry name" value="RNA_pol_sigma_r3/r4-like"/>
</dbReference>
<dbReference type="SUPFAM" id="SSF88946">
    <property type="entry name" value="Sigma2 domain of RNA polymerase sigma factors"/>
    <property type="match status" value="1"/>
</dbReference>
<dbReference type="NCBIfam" id="TIGR02937">
    <property type="entry name" value="sigma70-ECF"/>
    <property type="match status" value="1"/>
</dbReference>
<evidence type="ECO:0000313" key="6">
    <source>
        <dbReference type="EMBL" id="AWB85185.1"/>
    </source>
</evidence>
<reference evidence="7" key="1">
    <citation type="submission" date="2018-01" db="EMBL/GenBank/DDBJ databases">
        <authorList>
            <person name="Li J."/>
        </authorList>
    </citation>
    <scope>NUCLEOTIDE SEQUENCE [LARGE SCALE GENOMIC DNA]</scope>
    <source>
        <strain evidence="7">2184</strain>
    </source>
</reference>
<evidence type="ECO:0000256" key="5">
    <source>
        <dbReference type="ARBA" id="ARBA00023163"/>
    </source>
</evidence>
<dbReference type="InterPro" id="IPR013325">
    <property type="entry name" value="RNA_pol_sigma_r2"/>
</dbReference>
<dbReference type="EMBL" id="CP026948">
    <property type="protein sequence ID" value="AWB85185.1"/>
    <property type="molecule type" value="Genomic_DNA"/>
</dbReference>
<protein>
    <submittedName>
        <fullName evidence="6">RNA polymerase subunit sigma</fullName>
    </submittedName>
</protein>
<sequence>MGDYIALAQRTDRQLVEAYKAGDPRAFAHIVKRHTPRLVRIARRYARSEEDMQDIVQEALFRASRNMHTYRSEATLSTWLHRLVMNSGYDHVAAARKRFRDVSLDDGAQGAHEANPLLAHDPTGSIDRDIVLRQAIEALPEAQRKALLLIDVAGLTIERAACEMGVKPGTVKSRRSRARESVFKAVGPRAATGA</sequence>
<dbReference type="InterPro" id="IPR036388">
    <property type="entry name" value="WH-like_DNA-bd_sf"/>
</dbReference>
<dbReference type="OrthoDB" id="9780326at2"/>
<dbReference type="GO" id="GO:0016987">
    <property type="term" value="F:sigma factor activity"/>
    <property type="evidence" value="ECO:0007669"/>
    <property type="project" value="UniProtKB-KW"/>
</dbReference>
<keyword evidence="3" id="KW-0731">Sigma factor</keyword>
<dbReference type="CDD" id="cd06171">
    <property type="entry name" value="Sigma70_r4"/>
    <property type="match status" value="1"/>
</dbReference>
<dbReference type="SUPFAM" id="SSF88659">
    <property type="entry name" value="Sigma3 and sigma4 domains of RNA polymerase sigma factors"/>
    <property type="match status" value="1"/>
</dbReference>
<dbReference type="GO" id="GO:0003677">
    <property type="term" value="F:DNA binding"/>
    <property type="evidence" value="ECO:0007669"/>
    <property type="project" value="UniProtKB-KW"/>
</dbReference>
<keyword evidence="4" id="KW-0238">DNA-binding</keyword>
<keyword evidence="5" id="KW-0804">Transcription</keyword>
<keyword evidence="7" id="KW-1185">Reference proteome</keyword>
<dbReference type="Gene3D" id="1.10.10.10">
    <property type="entry name" value="Winged helix-like DNA-binding domain superfamily/Winged helix DNA-binding domain"/>
    <property type="match status" value="1"/>
</dbReference>
<gene>
    <name evidence="6" type="ORF">C3E79_11145</name>
</gene>
<dbReference type="Pfam" id="PF04542">
    <property type="entry name" value="Sigma70_r2"/>
    <property type="match status" value="1"/>
</dbReference>
<evidence type="ECO:0000256" key="2">
    <source>
        <dbReference type="ARBA" id="ARBA00023015"/>
    </source>
</evidence>
<dbReference type="InterPro" id="IPR007627">
    <property type="entry name" value="RNA_pol_sigma70_r2"/>
</dbReference>
<accession>A0A2S0WHE0</accession>
<keyword evidence="2" id="KW-0805">Transcription regulation</keyword>
<dbReference type="AlphaFoldDB" id="A0A2S0WHE0"/>
<evidence type="ECO:0000256" key="4">
    <source>
        <dbReference type="ARBA" id="ARBA00023125"/>
    </source>
</evidence>
<evidence type="ECO:0000313" key="7">
    <source>
        <dbReference type="Proteomes" id="UP000244754"/>
    </source>
</evidence>
<evidence type="ECO:0000256" key="1">
    <source>
        <dbReference type="ARBA" id="ARBA00010641"/>
    </source>
</evidence>
<dbReference type="Gene3D" id="1.10.1740.10">
    <property type="match status" value="1"/>
</dbReference>
<dbReference type="KEGG" id="clia:C3E79_11145"/>
<comment type="similarity">
    <text evidence="1">Belongs to the sigma-70 factor family. ECF subfamily.</text>
</comment>
<evidence type="ECO:0000256" key="3">
    <source>
        <dbReference type="ARBA" id="ARBA00023082"/>
    </source>
</evidence>
<organism evidence="6 7">
    <name type="scientific">Corynebacterium liangguodongii</name>
    <dbReference type="NCBI Taxonomy" id="2079535"/>
    <lineage>
        <taxon>Bacteria</taxon>
        <taxon>Bacillati</taxon>
        <taxon>Actinomycetota</taxon>
        <taxon>Actinomycetes</taxon>
        <taxon>Mycobacteriales</taxon>
        <taxon>Corynebacteriaceae</taxon>
        <taxon>Corynebacterium</taxon>
    </lineage>
</organism>
<dbReference type="Proteomes" id="UP000244754">
    <property type="component" value="Chromosome"/>
</dbReference>